<evidence type="ECO:0000259" key="8">
    <source>
        <dbReference type="Pfam" id="PF25068"/>
    </source>
</evidence>
<evidence type="ECO:0000256" key="3">
    <source>
        <dbReference type="ARBA" id="ARBA00022803"/>
    </source>
</evidence>
<dbReference type="AlphaFoldDB" id="A0A8R2NP96"/>
<dbReference type="Pfam" id="PF25064">
    <property type="entry name" value="ARM_TT21_5th"/>
    <property type="match status" value="1"/>
</dbReference>
<evidence type="ECO:0000259" key="7">
    <source>
        <dbReference type="Pfam" id="PF25064"/>
    </source>
</evidence>
<feature type="domain" description="Tetratricopeptide repeat protein 21A/21B second ARM" evidence="4">
    <location>
        <begin position="257"/>
        <end position="498"/>
    </location>
</feature>
<keyword evidence="2" id="KW-0677">Repeat</keyword>
<dbReference type="InterPro" id="IPR056832">
    <property type="entry name" value="ARM_TT21_2nd"/>
</dbReference>
<dbReference type="Pfam" id="PF13176">
    <property type="entry name" value="TPR_7"/>
    <property type="match status" value="1"/>
</dbReference>
<keyword evidence="10" id="KW-1185">Reference proteome</keyword>
<dbReference type="InterPro" id="IPR056836">
    <property type="entry name" value="ARM_TT21_4th"/>
</dbReference>
<dbReference type="PANTHER" id="PTHR14699">
    <property type="entry name" value="STI2 PROTEIN-RELATED"/>
    <property type="match status" value="1"/>
</dbReference>
<evidence type="ECO:0000313" key="9">
    <source>
        <dbReference type="EnsemblMetazoa" id="XP_029344260.1"/>
    </source>
</evidence>
<protein>
    <recommendedName>
        <fullName evidence="11">Tetratricopeptide repeat protein 21B</fullName>
    </recommendedName>
</protein>
<evidence type="ECO:0000259" key="4">
    <source>
        <dbReference type="Pfam" id="PF25060"/>
    </source>
</evidence>
<dbReference type="EnsemblMetazoa" id="XM_029488400.1">
    <property type="protein sequence ID" value="XP_029344260.1"/>
    <property type="gene ID" value="LOC100159770"/>
</dbReference>
<reference evidence="10" key="1">
    <citation type="submission" date="2010-06" db="EMBL/GenBank/DDBJ databases">
        <authorList>
            <person name="Jiang H."/>
            <person name="Abraham K."/>
            <person name="Ali S."/>
            <person name="Alsbrooks S.L."/>
            <person name="Anim B.N."/>
            <person name="Anosike U.S."/>
            <person name="Attaway T."/>
            <person name="Bandaranaike D.P."/>
            <person name="Battles P.K."/>
            <person name="Bell S.N."/>
            <person name="Bell A.V."/>
            <person name="Beltran B."/>
            <person name="Bickham C."/>
            <person name="Bustamante Y."/>
            <person name="Caleb T."/>
            <person name="Canada A."/>
            <person name="Cardenas V."/>
            <person name="Carter K."/>
            <person name="Chacko J."/>
            <person name="Chandrabose M.N."/>
            <person name="Chavez D."/>
            <person name="Chavez A."/>
            <person name="Chen L."/>
            <person name="Chu H.-S."/>
            <person name="Claassen K.J."/>
            <person name="Cockrell R."/>
            <person name="Collins M."/>
            <person name="Cooper J.A."/>
            <person name="Cree A."/>
            <person name="Curry S.M."/>
            <person name="Da Y."/>
            <person name="Dao M.D."/>
            <person name="Das B."/>
            <person name="Davila M.-L."/>
            <person name="Davy-Carroll L."/>
            <person name="Denson S."/>
            <person name="Dinh H."/>
            <person name="Ebong V.E."/>
            <person name="Edwards J.R."/>
            <person name="Egan A."/>
            <person name="El-Daye J."/>
            <person name="Escobedo L."/>
            <person name="Fernandez S."/>
            <person name="Fernando P.R."/>
            <person name="Flagg N."/>
            <person name="Forbes L.D."/>
            <person name="Fowler R.G."/>
            <person name="Fu Q."/>
            <person name="Gabisi R.A."/>
            <person name="Ganer J."/>
            <person name="Garbino Pronczuk A."/>
            <person name="Garcia R.M."/>
            <person name="Garner T."/>
            <person name="Garrett T.E."/>
            <person name="Gonzalez D.A."/>
            <person name="Hamid H."/>
            <person name="Hawkins E.S."/>
            <person name="Hirani K."/>
            <person name="Hogues M.E."/>
            <person name="Hollins B."/>
            <person name="Hsiao C.-H."/>
            <person name="Jabil R."/>
            <person name="James M.L."/>
            <person name="Jhangiani S.N."/>
            <person name="Johnson B."/>
            <person name="Johnson Q."/>
            <person name="Joshi V."/>
            <person name="Kalu J.B."/>
            <person name="Kam C."/>
            <person name="Kashfia A."/>
            <person name="Keebler J."/>
            <person name="Kisamo H."/>
            <person name="Kovar C.L."/>
            <person name="Lago L.A."/>
            <person name="Lai C.-Y."/>
            <person name="Laidlaw J."/>
            <person name="Lara F."/>
            <person name="Le T.-K."/>
            <person name="Lee S.L."/>
            <person name="Legall F.H."/>
            <person name="Lemon S.J."/>
            <person name="Lewis L.R."/>
            <person name="Li B."/>
            <person name="Liu Y."/>
            <person name="Liu Y.-S."/>
            <person name="Lopez J."/>
            <person name="Lozado R.J."/>
            <person name="Lu J."/>
            <person name="Madu R.C."/>
            <person name="Maheshwari M."/>
            <person name="Maheshwari R."/>
            <person name="Malloy K."/>
            <person name="Martinez E."/>
            <person name="Mathew T."/>
            <person name="Mercado I.C."/>
            <person name="Mercado C."/>
            <person name="Meyer B."/>
            <person name="Montgomery K."/>
            <person name="Morgan M.B."/>
            <person name="Munidasa M."/>
            <person name="Nazareth L.V."/>
            <person name="Nelson J."/>
            <person name="Ng B.M."/>
            <person name="Nguyen N.B."/>
            <person name="Nguyen P.Q."/>
            <person name="Nguyen T."/>
            <person name="Obregon M."/>
            <person name="Okwuonu G.O."/>
            <person name="Onwere C.G."/>
            <person name="Orozco G."/>
            <person name="Parra A."/>
            <person name="Patel S."/>
            <person name="Patil S."/>
            <person name="Perez A."/>
            <person name="Perez Y."/>
            <person name="Pham C."/>
            <person name="Primus E.L."/>
            <person name="Pu L.-L."/>
            <person name="Puazo M."/>
            <person name="Qin X."/>
            <person name="Quiroz J.B."/>
            <person name="Reese J."/>
            <person name="Richards S."/>
            <person name="Rives C.M."/>
            <person name="Robberts R."/>
            <person name="Ruiz S.J."/>
            <person name="Ruiz M.J."/>
            <person name="Santibanez J."/>
            <person name="Schneider B.W."/>
            <person name="Sisson I."/>
            <person name="Smith M."/>
            <person name="Sodergren E."/>
            <person name="Song X.-Z."/>
            <person name="Song B.B."/>
            <person name="Summersgill H."/>
            <person name="Thelus R."/>
            <person name="Thornton R.D."/>
            <person name="Trejos Z.Y."/>
            <person name="Usmani K."/>
            <person name="Vattathil S."/>
            <person name="Villasana D."/>
            <person name="Walker D.L."/>
            <person name="Wang S."/>
            <person name="Wang K."/>
            <person name="White C.S."/>
            <person name="Williams A.C."/>
            <person name="Williamson J."/>
            <person name="Wilson K."/>
            <person name="Woghiren I.O."/>
            <person name="Woodworth J.R."/>
            <person name="Worley K.C."/>
            <person name="Wright R.A."/>
            <person name="Wu W."/>
            <person name="Young L."/>
            <person name="Zhang L."/>
            <person name="Zhang J."/>
            <person name="Zhu Y."/>
            <person name="Muzny D.M."/>
            <person name="Weinstock G."/>
            <person name="Gibbs R.A."/>
        </authorList>
    </citation>
    <scope>NUCLEOTIDE SEQUENCE [LARGE SCALE GENOMIC DNA]</scope>
    <source>
        <strain evidence="10">LSR1</strain>
    </source>
</reference>
<dbReference type="InterPro" id="IPR019734">
    <property type="entry name" value="TPR_rpt"/>
</dbReference>
<dbReference type="GO" id="GO:0030991">
    <property type="term" value="C:intraciliary transport particle A"/>
    <property type="evidence" value="ECO:0007669"/>
    <property type="project" value="TreeGrafter"/>
</dbReference>
<dbReference type="Pfam" id="PF25068">
    <property type="entry name" value="ARM_TT21_4th"/>
    <property type="match status" value="1"/>
</dbReference>
<dbReference type="InterPro" id="IPR040364">
    <property type="entry name" value="TTC21A/TTC21B"/>
</dbReference>
<dbReference type="Pfam" id="PF25063">
    <property type="entry name" value="ARM_TT21_C"/>
    <property type="match status" value="1"/>
</dbReference>
<feature type="domain" description="Tetratricopeptide repeat protein 21A/21B C-terminal ARM" evidence="6">
    <location>
        <begin position="989"/>
        <end position="1196"/>
    </location>
</feature>
<feature type="domain" description="Tetratricopeptide repeat protein 21A/21B fourth ARM" evidence="8">
    <location>
        <begin position="706"/>
        <end position="809"/>
    </location>
</feature>
<dbReference type="Pfam" id="PF25062">
    <property type="entry name" value="ARM_TT21_N"/>
    <property type="match status" value="1"/>
</dbReference>
<dbReference type="GeneID" id="100159770"/>
<comment type="similarity">
    <text evidence="1">Belongs to the TTC21 family.</text>
</comment>
<dbReference type="Pfam" id="PF25060">
    <property type="entry name" value="ARM_TT21_2nd"/>
    <property type="match status" value="1"/>
</dbReference>
<evidence type="ECO:0000313" key="10">
    <source>
        <dbReference type="Proteomes" id="UP000007819"/>
    </source>
</evidence>
<dbReference type="Proteomes" id="UP000007819">
    <property type="component" value="Chromosome A1"/>
</dbReference>
<dbReference type="KEGG" id="api:100159770"/>
<dbReference type="OrthoDB" id="10259630at2759"/>
<dbReference type="SMART" id="SM00028">
    <property type="entry name" value="TPR"/>
    <property type="match status" value="9"/>
</dbReference>
<feature type="domain" description="Tetratricopeptide repeat protein 21A/21B N-terminal ARM repeat" evidence="5">
    <location>
        <begin position="6"/>
        <end position="219"/>
    </location>
</feature>
<dbReference type="RefSeq" id="XP_029344260.1">
    <property type="nucleotide sequence ID" value="XM_029488400.1"/>
</dbReference>
<dbReference type="Gene3D" id="1.25.40.10">
    <property type="entry name" value="Tetratricopeptide repeat domain"/>
    <property type="match status" value="5"/>
</dbReference>
<evidence type="ECO:0000259" key="6">
    <source>
        <dbReference type="Pfam" id="PF25063"/>
    </source>
</evidence>
<dbReference type="PANTHER" id="PTHR14699:SF0">
    <property type="entry name" value="TETRATRICOPEPTIDE REPEAT PROTEIN 21 HOMOLOG"/>
    <property type="match status" value="1"/>
</dbReference>
<accession>A0A8R2NP96</accession>
<sequence>MEFELIQYYLRTKYYYSAQLSGSKAIQINLNSSVYQLYYGLSFVLQNKLSKGLSILDALVKSVDIGLASTLVMIHAHKQFEDPDTNTINMLELTVIEFSPSEAVLFHAANVMMLCDCLEKSKTYVDQLLAKFPSSVDGYLIKGWLELKSNNLKSARNCFKAVQSQNNNSIGAYLGEAATLEISEAIQMLNQLIVKLPDFLPSFIEKLNLYMSVQKWSDVVETADRILGINSDCPLAIMAKILYNIVVAGKYEEIPNEFFKTIEKSEPSPNLFVQWSSALSRTCGQHKTIINECIRAMQITVDLEPSVNNKLELAYQIYLSGQYKEAIQLYSDLSNAEPIPKAMEGIILCQIEMNDINVQVEKQIELLNEIRGELKSSELIFINAYFAENNEVKSTLIKLAVEKQFDSITHLSFGPEYLIKLNPNMIMTFLKHLSDRIYKEITLEKILNVCPGLINCWLMLGNIQNIKKAHKSLEKVLELDPTNSEAHLMIANLLIKQGHFANASKSLDLGLSYNLSISEWPLYNLLNGLVHKHFERNNDCIQALENSLNNLSNGHALEHNNLASLFITLSECYCIENKIDRAIKIVNNAYEYLKDTNYEGEIKIAEANIFIYKNDTKSALKILNSIKSDQDVFIKAQKMKADIVMRTNQDPFEYAECFKNLVDSFPTVDNMIELANAYLKIQEPDEAIRVIKNALSLKNEPSMFLKVAQVLVVAHQYDEAIKYYNKSGNDGALEMANLLIKLNQCDMAIKVLNPLPLEVKVIPMANALEKKGKLDGALDLLKQCSYLENQELSTRLKILRHSGEIAHKLNRNDLAVSLYKQALVHVVVDSDEASSLKISLAKLYMQMNDWNSCEMICSSLLKDTSNDLALLIVADLSFRRCDFVTAKKHFYKLLEKQPSNWAALARLIEVCRRTDCLEEVKTSMAVAHKNTAQAGFHFCCGLYYWYASNINDAMKHFNLAKNDAEWGQQALHNMVQICLDEATLNLNLANKLITEMKPNTPEEQKNYALLSTYVLLESKEKQSVEKAINVFNELSQESCKIAASLGLAMAFVYQKQAQRAKTILKRVALKATWQFEEAEYLERSWLLMAELYFQSGKTNICVELVNKVLVYNKSSIKGLELLSAVAEKEQKYDDAVDYYQHAWTLSGQKNFKIGYKLAVNLYKLKLFTKSVEICFDLNPSSPDQVKLKKDIMDRARLSLRSR</sequence>
<reference evidence="9" key="2">
    <citation type="submission" date="2022-06" db="UniProtKB">
        <authorList>
            <consortium name="EnsemblMetazoa"/>
        </authorList>
    </citation>
    <scope>IDENTIFICATION</scope>
</reference>
<dbReference type="InterPro" id="IPR011990">
    <property type="entry name" value="TPR-like_helical_dom_sf"/>
</dbReference>
<keyword evidence="3" id="KW-0802">TPR repeat</keyword>
<evidence type="ECO:0008006" key="11">
    <source>
        <dbReference type="Google" id="ProtNLM"/>
    </source>
</evidence>
<dbReference type="GO" id="GO:0035721">
    <property type="term" value="P:intraciliary retrograde transport"/>
    <property type="evidence" value="ECO:0007669"/>
    <property type="project" value="TreeGrafter"/>
</dbReference>
<dbReference type="GO" id="GO:0061512">
    <property type="term" value="P:protein localization to cilium"/>
    <property type="evidence" value="ECO:0007669"/>
    <property type="project" value="TreeGrafter"/>
</dbReference>
<organism evidence="9 10">
    <name type="scientific">Acyrthosiphon pisum</name>
    <name type="common">Pea aphid</name>
    <dbReference type="NCBI Taxonomy" id="7029"/>
    <lineage>
        <taxon>Eukaryota</taxon>
        <taxon>Metazoa</taxon>
        <taxon>Ecdysozoa</taxon>
        <taxon>Arthropoda</taxon>
        <taxon>Hexapoda</taxon>
        <taxon>Insecta</taxon>
        <taxon>Pterygota</taxon>
        <taxon>Neoptera</taxon>
        <taxon>Paraneoptera</taxon>
        <taxon>Hemiptera</taxon>
        <taxon>Sternorrhyncha</taxon>
        <taxon>Aphidomorpha</taxon>
        <taxon>Aphidoidea</taxon>
        <taxon>Aphididae</taxon>
        <taxon>Macrosiphini</taxon>
        <taxon>Acyrthosiphon</taxon>
    </lineage>
</organism>
<dbReference type="RefSeq" id="XP_029344261.1">
    <property type="nucleotide sequence ID" value="XM_029488401.1"/>
</dbReference>
<dbReference type="Pfam" id="PF25058">
    <property type="entry name" value="ARM_TT21"/>
    <property type="match status" value="1"/>
</dbReference>
<name>A0A8R2NP96_ACYPI</name>
<evidence type="ECO:0000259" key="5">
    <source>
        <dbReference type="Pfam" id="PF25062"/>
    </source>
</evidence>
<dbReference type="EnsemblMetazoa" id="XM_029488401.1">
    <property type="protein sequence ID" value="XP_029344261.1"/>
    <property type="gene ID" value="LOC100159770"/>
</dbReference>
<proteinExistence type="inferred from homology"/>
<evidence type="ECO:0000256" key="1">
    <source>
        <dbReference type="ARBA" id="ARBA00010935"/>
    </source>
</evidence>
<dbReference type="GO" id="GO:0005929">
    <property type="term" value="C:cilium"/>
    <property type="evidence" value="ECO:0007669"/>
    <property type="project" value="GOC"/>
</dbReference>
<evidence type="ECO:0000256" key="2">
    <source>
        <dbReference type="ARBA" id="ARBA00022737"/>
    </source>
</evidence>
<dbReference type="InterPro" id="IPR056835">
    <property type="entry name" value="ARM_TT21_5th"/>
</dbReference>
<dbReference type="SUPFAM" id="SSF48452">
    <property type="entry name" value="TPR-like"/>
    <property type="match status" value="4"/>
</dbReference>
<feature type="domain" description="Tetratricopeptide repeat protein 21A/21B fifth ARM repeats" evidence="7">
    <location>
        <begin position="869"/>
        <end position="979"/>
    </location>
</feature>
<dbReference type="InterPro" id="IPR056833">
    <property type="entry name" value="ARM_TT21_N"/>
</dbReference>
<dbReference type="InterPro" id="IPR056834">
    <property type="entry name" value="ARM_TT21_C"/>
</dbReference>